<dbReference type="Pfam" id="PF03446">
    <property type="entry name" value="NAD_binding_2"/>
    <property type="match status" value="1"/>
</dbReference>
<dbReference type="GO" id="GO:0051287">
    <property type="term" value="F:NAD binding"/>
    <property type="evidence" value="ECO:0007669"/>
    <property type="project" value="InterPro"/>
</dbReference>
<dbReference type="Pfam" id="PF06110">
    <property type="entry name" value="TXD17-like_Trx"/>
    <property type="match status" value="1"/>
</dbReference>
<dbReference type="PROSITE" id="PS00895">
    <property type="entry name" value="3_HYDROXYISOBUT_DH"/>
    <property type="match status" value="1"/>
</dbReference>
<dbReference type="Pfam" id="PF14833">
    <property type="entry name" value="NAD_binding_11"/>
    <property type="match status" value="1"/>
</dbReference>
<dbReference type="InterPro" id="IPR036291">
    <property type="entry name" value="NAD(P)-bd_dom_sf"/>
</dbReference>
<dbReference type="AlphaFoldDB" id="A0AAV5AJY7"/>
<dbReference type="Gene3D" id="3.40.50.720">
    <property type="entry name" value="NAD(P)-binding Rossmann-like Domain"/>
    <property type="match status" value="1"/>
</dbReference>
<dbReference type="InterPro" id="IPR036249">
    <property type="entry name" value="Thioredoxin-like_sf"/>
</dbReference>
<dbReference type="SUPFAM" id="SSF48179">
    <property type="entry name" value="6-phosphogluconate dehydrogenase C-terminal domain-like"/>
    <property type="match status" value="1"/>
</dbReference>
<proteinExistence type="inferred from homology"/>
<feature type="domain" description="3-hydroxyisobutyrate dehydrogenase-like NAD-binding" evidence="4">
    <location>
        <begin position="174"/>
        <end position="281"/>
    </location>
</feature>
<dbReference type="InterPro" id="IPR013328">
    <property type="entry name" value="6PGD_dom2"/>
</dbReference>
<feature type="domain" description="6-phosphogluconate dehydrogenase NADP-binding" evidence="2">
    <location>
        <begin position="33"/>
        <end position="127"/>
    </location>
</feature>
<dbReference type="PANTHER" id="PTHR43580">
    <property type="entry name" value="OXIDOREDUCTASE GLYR1-RELATED"/>
    <property type="match status" value="1"/>
</dbReference>
<gene>
    <name evidence="5" type="ORF">Clacol_007426</name>
</gene>
<dbReference type="InterPro" id="IPR010357">
    <property type="entry name" value="TXNDC17_dom"/>
</dbReference>
<evidence type="ECO:0000259" key="3">
    <source>
        <dbReference type="Pfam" id="PF06110"/>
    </source>
</evidence>
<dbReference type="Gene3D" id="1.10.1040.10">
    <property type="entry name" value="N-(1-d-carboxylethyl)-l-norvaline Dehydrogenase, domain 2"/>
    <property type="match status" value="1"/>
</dbReference>
<dbReference type="InterPro" id="IPR029154">
    <property type="entry name" value="HIBADH-like_NADP-bd"/>
</dbReference>
<dbReference type="GO" id="GO:0050661">
    <property type="term" value="F:NADP binding"/>
    <property type="evidence" value="ECO:0007669"/>
    <property type="project" value="InterPro"/>
</dbReference>
<dbReference type="InterPro" id="IPR002204">
    <property type="entry name" value="3-OH-isobutyrate_DH-rel_CS"/>
</dbReference>
<evidence type="ECO:0000259" key="4">
    <source>
        <dbReference type="Pfam" id="PF14833"/>
    </source>
</evidence>
<keyword evidence="6" id="KW-1185">Reference proteome</keyword>
<dbReference type="Proteomes" id="UP001050691">
    <property type="component" value="Unassembled WGS sequence"/>
</dbReference>
<reference evidence="5" key="1">
    <citation type="submission" date="2021-10" db="EMBL/GenBank/DDBJ databases">
        <title>De novo Genome Assembly of Clathrus columnatus (Basidiomycota, Fungi) Using Illumina and Nanopore Sequence Data.</title>
        <authorList>
            <person name="Ogiso-Tanaka E."/>
            <person name="Itagaki H."/>
            <person name="Hosoya T."/>
            <person name="Hosaka K."/>
        </authorList>
    </citation>
    <scope>NUCLEOTIDE SEQUENCE</scope>
    <source>
        <strain evidence="5">MO-923</strain>
    </source>
</reference>
<dbReference type="EMBL" id="BPWL01000008">
    <property type="protein sequence ID" value="GJJ13175.1"/>
    <property type="molecule type" value="Genomic_DNA"/>
</dbReference>
<comment type="caution">
    <text evidence="5">The sequence shown here is derived from an EMBL/GenBank/DDBJ whole genome shotgun (WGS) entry which is preliminary data.</text>
</comment>
<evidence type="ECO:0000313" key="6">
    <source>
        <dbReference type="Proteomes" id="UP001050691"/>
    </source>
</evidence>
<evidence type="ECO:0000259" key="2">
    <source>
        <dbReference type="Pfam" id="PF03446"/>
    </source>
</evidence>
<dbReference type="Gene3D" id="3.40.30.10">
    <property type="entry name" value="Glutaredoxin"/>
    <property type="match status" value="1"/>
</dbReference>
<evidence type="ECO:0000256" key="1">
    <source>
        <dbReference type="ARBA" id="ARBA00007598"/>
    </source>
</evidence>
<name>A0AAV5AJY7_9AGAM</name>
<comment type="similarity">
    <text evidence="1">Belongs to the HIBADH-related family. NP60 subfamily.</text>
</comment>
<dbReference type="PANTHER" id="PTHR43580:SF8">
    <property type="entry name" value="6-PHOSPHOGLUCONATE DEHYDROGENASE NADP-BINDING DOMAIN-CONTAINING PROTEIN-RELATED"/>
    <property type="match status" value="1"/>
</dbReference>
<dbReference type="InterPro" id="IPR051265">
    <property type="entry name" value="HIBADH-related_NP60_sf"/>
</dbReference>
<organism evidence="5 6">
    <name type="scientific">Clathrus columnatus</name>
    <dbReference type="NCBI Taxonomy" id="1419009"/>
    <lineage>
        <taxon>Eukaryota</taxon>
        <taxon>Fungi</taxon>
        <taxon>Dikarya</taxon>
        <taxon>Basidiomycota</taxon>
        <taxon>Agaricomycotina</taxon>
        <taxon>Agaricomycetes</taxon>
        <taxon>Phallomycetidae</taxon>
        <taxon>Phallales</taxon>
        <taxon>Clathraceae</taxon>
        <taxon>Clathrus</taxon>
    </lineage>
</organism>
<feature type="domain" description="Thioredoxin" evidence="3">
    <location>
        <begin position="332"/>
        <end position="413"/>
    </location>
</feature>
<protein>
    <submittedName>
        <fullName evidence="5">Uncharacterized protein</fullName>
    </submittedName>
</protein>
<accession>A0AAV5AJY7</accession>
<dbReference type="SUPFAM" id="SSF51735">
    <property type="entry name" value="NAD(P)-binding Rossmann-fold domains"/>
    <property type="match status" value="1"/>
</dbReference>
<dbReference type="GO" id="GO:0016491">
    <property type="term" value="F:oxidoreductase activity"/>
    <property type="evidence" value="ECO:0007669"/>
    <property type="project" value="InterPro"/>
</dbReference>
<evidence type="ECO:0000313" key="5">
    <source>
        <dbReference type="EMBL" id="GJJ13175.1"/>
    </source>
</evidence>
<dbReference type="SUPFAM" id="SSF52833">
    <property type="entry name" value="Thioredoxin-like"/>
    <property type="match status" value="1"/>
</dbReference>
<dbReference type="InterPro" id="IPR008927">
    <property type="entry name" value="6-PGluconate_DH-like_C_sf"/>
</dbReference>
<sequence>MSHPSPPFLHQLKAYDSQLPFSRPPTPHATPLKIGFYGLGNMGYLMARNLANHQRSDQPPILVYNRTVSKAQSLAEEVGPKKIVVATGPEQIVRECDIIITSLSNDTVIKAVYQEFAAALKSLNSGAPPAAHSAQLVIVMSGEVRAKREVAYLLVPAVGRKVIDLGSNVEQAPKLKIIGNSLILSSIEIIGEAMTLASKSDVGAENVANLIKDLFPCPSWLLYSDKILHDKFDGTNGFHLEGGLKDTTHIRSLAAECNSPMPVIDIAHQHLLTAKATHQAQGANAKHQTLDWSSVVAGSRLAAGLAPFDLHKASPAKVVDYTISSRSDTANIASRDENGEMWCPDCRKVESVVKDMFARSDKRGLVVYVGNKPEWKSEQNTYRRAFGVQNIPSIIIIENGKETLRASEDEILDPEFLQACERMLNA</sequence>
<dbReference type="InterPro" id="IPR006115">
    <property type="entry name" value="6PGDH_NADP-bd"/>
</dbReference>